<gene>
    <name evidence="1" type="ORF">DOFOFD_03290</name>
</gene>
<evidence type="ECO:0000313" key="1">
    <source>
        <dbReference type="EMBL" id="MEE8658037.1"/>
    </source>
</evidence>
<reference evidence="1 2" key="1">
    <citation type="submission" date="2023-10" db="EMBL/GenBank/DDBJ databases">
        <title>Sorlinia euscelidii gen. nov., sp. nov., an acetic acid bacteria isolated from the gut of Euscelidius variegatus emitter.</title>
        <authorList>
            <person name="Michoud G."/>
            <person name="Marasco R."/>
            <person name="Seferji K."/>
            <person name="Gonella E."/>
            <person name="Garuglieri E."/>
            <person name="Alma A."/>
            <person name="Mapelli F."/>
            <person name="Borin S."/>
            <person name="Daffonchio D."/>
            <person name="Crotti E."/>
        </authorList>
    </citation>
    <scope>NUCLEOTIDE SEQUENCE [LARGE SCALE GENOMIC DNA]</scope>
    <source>
        <strain evidence="1 2">EV16P</strain>
    </source>
</reference>
<dbReference type="RefSeq" id="WP_394818985.1">
    <property type="nucleotide sequence ID" value="NZ_JAWJZY010000001.1"/>
</dbReference>
<dbReference type="Proteomes" id="UP001312908">
    <property type="component" value="Unassembled WGS sequence"/>
</dbReference>
<evidence type="ECO:0000313" key="2">
    <source>
        <dbReference type="Proteomes" id="UP001312908"/>
    </source>
</evidence>
<accession>A0ABU7TZS3</accession>
<dbReference type="EMBL" id="JAWJZY010000001">
    <property type="protein sequence ID" value="MEE8658037.1"/>
    <property type="molecule type" value="Genomic_DNA"/>
</dbReference>
<organism evidence="1 2">
    <name type="scientific">Sorlinia euscelidii</name>
    <dbReference type="NCBI Taxonomy" id="3081148"/>
    <lineage>
        <taxon>Bacteria</taxon>
        <taxon>Pseudomonadati</taxon>
        <taxon>Pseudomonadota</taxon>
        <taxon>Alphaproteobacteria</taxon>
        <taxon>Acetobacterales</taxon>
        <taxon>Acetobacteraceae</taxon>
        <taxon>Sorlinia</taxon>
    </lineage>
</organism>
<proteinExistence type="predicted"/>
<protein>
    <submittedName>
        <fullName evidence="1">Uncharacterized protein</fullName>
    </submittedName>
</protein>
<name>A0ABU7TZS3_9PROT</name>
<keyword evidence="2" id="KW-1185">Reference proteome</keyword>
<comment type="caution">
    <text evidence="1">The sequence shown here is derived from an EMBL/GenBank/DDBJ whole genome shotgun (WGS) entry which is preliminary data.</text>
</comment>
<sequence>MVFSEIFISQHLIAGIFHLTTDSLTPASPEDIASALMHALRFDARRRIHDADELMARLVAVRLVAHLQRCGFVIYTKTPAPPQGRIPMRAEQPAISAAPAIPNGVVCGDDALDDST</sequence>